<proteinExistence type="predicted"/>
<protein>
    <recommendedName>
        <fullName evidence="9">Polysaccharide biosynthesis protein C-terminal domain-containing protein</fullName>
    </recommendedName>
</protein>
<keyword evidence="3 6" id="KW-0812">Transmembrane</keyword>
<feature type="transmembrane region" description="Helical" evidence="6">
    <location>
        <begin position="191"/>
        <end position="214"/>
    </location>
</feature>
<keyword evidence="4 6" id="KW-1133">Transmembrane helix</keyword>
<evidence type="ECO:0000313" key="8">
    <source>
        <dbReference type="Proteomes" id="UP000664399"/>
    </source>
</evidence>
<evidence type="ECO:0000256" key="6">
    <source>
        <dbReference type="SAM" id="Phobius"/>
    </source>
</evidence>
<dbReference type="Proteomes" id="UP000664399">
    <property type="component" value="Unassembled WGS sequence"/>
</dbReference>
<feature type="transmembrane region" description="Helical" evidence="6">
    <location>
        <begin position="96"/>
        <end position="116"/>
    </location>
</feature>
<feature type="transmembrane region" description="Helical" evidence="6">
    <location>
        <begin position="380"/>
        <end position="396"/>
    </location>
</feature>
<feature type="transmembrane region" description="Helical" evidence="6">
    <location>
        <begin position="164"/>
        <end position="185"/>
    </location>
</feature>
<accession>A0ABS3LLF1</accession>
<evidence type="ECO:0000313" key="7">
    <source>
        <dbReference type="EMBL" id="MBO1328193.1"/>
    </source>
</evidence>
<feature type="transmembrane region" description="Helical" evidence="6">
    <location>
        <begin position="51"/>
        <end position="69"/>
    </location>
</feature>
<feature type="transmembrane region" description="Helical" evidence="6">
    <location>
        <begin position="235"/>
        <end position="257"/>
    </location>
</feature>
<name>A0ABS3LLF1_9PROT</name>
<evidence type="ECO:0000256" key="5">
    <source>
        <dbReference type="ARBA" id="ARBA00023136"/>
    </source>
</evidence>
<evidence type="ECO:0000256" key="2">
    <source>
        <dbReference type="ARBA" id="ARBA00022475"/>
    </source>
</evidence>
<dbReference type="RefSeq" id="WP_207854036.1">
    <property type="nucleotide sequence ID" value="NZ_JAFVMG010000005.1"/>
</dbReference>
<feature type="transmembrane region" description="Helical" evidence="6">
    <location>
        <begin position="311"/>
        <end position="330"/>
    </location>
</feature>
<organism evidence="7 8">
    <name type="scientific">Acetobacter suratthaniensis</name>
    <dbReference type="NCBI Taxonomy" id="1502841"/>
    <lineage>
        <taxon>Bacteria</taxon>
        <taxon>Pseudomonadati</taxon>
        <taxon>Pseudomonadota</taxon>
        <taxon>Alphaproteobacteria</taxon>
        <taxon>Acetobacterales</taxon>
        <taxon>Acetobacteraceae</taxon>
        <taxon>Acetobacter</taxon>
    </lineage>
</organism>
<dbReference type="PANTHER" id="PTHR30250:SF11">
    <property type="entry name" value="O-ANTIGEN TRANSPORTER-RELATED"/>
    <property type="match status" value="1"/>
</dbReference>
<dbReference type="PANTHER" id="PTHR30250">
    <property type="entry name" value="PST FAMILY PREDICTED COLANIC ACID TRANSPORTER"/>
    <property type="match status" value="1"/>
</dbReference>
<evidence type="ECO:0000256" key="3">
    <source>
        <dbReference type="ARBA" id="ARBA00022692"/>
    </source>
</evidence>
<keyword evidence="8" id="KW-1185">Reference proteome</keyword>
<comment type="caution">
    <text evidence="7">The sequence shown here is derived from an EMBL/GenBank/DDBJ whole genome shotgun (WGS) entry which is preliminary data.</text>
</comment>
<keyword evidence="5 6" id="KW-0472">Membrane</keyword>
<comment type="subcellular location">
    <subcellularLocation>
        <location evidence="1">Cell membrane</location>
        <topology evidence="1">Multi-pass membrane protein</topology>
    </subcellularLocation>
</comment>
<gene>
    <name evidence="7" type="ORF">J2D75_06850</name>
</gene>
<evidence type="ECO:0000256" key="1">
    <source>
        <dbReference type="ARBA" id="ARBA00004651"/>
    </source>
</evidence>
<dbReference type="InterPro" id="IPR050833">
    <property type="entry name" value="Poly_Biosynth_Transport"/>
</dbReference>
<feature type="transmembrane region" description="Helical" evidence="6">
    <location>
        <begin position="269"/>
        <end position="290"/>
    </location>
</feature>
<evidence type="ECO:0000256" key="4">
    <source>
        <dbReference type="ARBA" id="ARBA00022989"/>
    </source>
</evidence>
<dbReference type="EMBL" id="JAFVMG010000005">
    <property type="protein sequence ID" value="MBO1328193.1"/>
    <property type="molecule type" value="Genomic_DNA"/>
</dbReference>
<reference evidence="7 8" key="1">
    <citation type="submission" date="2021-03" db="EMBL/GenBank/DDBJ databases">
        <title>The complete genome sequence of Acetobacter suratthaniensis TBRC 1719.</title>
        <authorList>
            <person name="Charoenyingcharoen P."/>
            <person name="Yukphan P."/>
        </authorList>
    </citation>
    <scope>NUCLEOTIDE SEQUENCE [LARGE SCALE GENOMIC DNA]</scope>
    <source>
        <strain evidence="7 8">TBRC 1719</strain>
    </source>
</reference>
<keyword evidence="2" id="KW-1003">Cell membrane</keyword>
<evidence type="ECO:0008006" key="9">
    <source>
        <dbReference type="Google" id="ProtNLM"/>
    </source>
</evidence>
<feature type="transmembrane region" description="Helical" evidence="6">
    <location>
        <begin position="350"/>
        <end position="368"/>
    </location>
</feature>
<feature type="transmembrane region" description="Helical" evidence="6">
    <location>
        <begin position="128"/>
        <end position="152"/>
    </location>
</feature>
<sequence>MSAPAPASGTHGSIVRGALSSLGARLLDLPSRYGLHLLVAASLGVVQSGRFYIVFSLVSMLAGFGRLGVDRALTRQLAVDMASERNGALRADTHRAGWIVLLVSLVVSVLLALSAVPLTDFVMRKPDLALPLMVGVLSIIPQNLSTVAAGALAGLHHVGRSQMVYSWLLPTIFCVAALPLVYWGVFTVLHAMLLMAFSFVITAAVGFVLLHRALSPYARREEPRPEKPHFLRRGLSFFTLELTQLMIAAVPAIALGIASSPQQTGLFALAWRVALINLMVINGITGMAAPRFAAFHARGDQHSLNRSAAQAIGLVLCMVLPVTGCMLLFPEYLLAVFGPGYSQGASTLRILALGQLVSACFAGMPDLLGMTGHMTALRRINFFSLGVLLVGLLVLVPTGGSVGAAIATSLAIAVNAVAAAWMAHRLLGLFALRTVWHWLGAHLRSVWRGRSA</sequence>